<dbReference type="InterPro" id="IPR026888">
    <property type="entry name" value="AcetylCoA_hyd_C"/>
</dbReference>
<dbReference type="InterPro" id="IPR037171">
    <property type="entry name" value="NagB/RpiA_transferase-like"/>
</dbReference>
<dbReference type="GO" id="GO:0006083">
    <property type="term" value="P:acetate metabolic process"/>
    <property type="evidence" value="ECO:0007669"/>
    <property type="project" value="InterPro"/>
</dbReference>
<dbReference type="InterPro" id="IPR017821">
    <property type="entry name" value="Succinate_CoA_transferase"/>
</dbReference>
<dbReference type="SUPFAM" id="SSF100950">
    <property type="entry name" value="NagB/RpiA/CoA transferase-like"/>
    <property type="match status" value="2"/>
</dbReference>
<keyword evidence="6" id="KW-0808">Transferase</keyword>
<dbReference type="PANTHER" id="PTHR43609:SF1">
    <property type="entry name" value="ACETYL-COA HYDROLASE"/>
    <property type="match status" value="1"/>
</dbReference>
<dbReference type="Gene3D" id="3.40.1080.20">
    <property type="entry name" value="Acetyl-CoA hydrolase/transferase C-terminal domain"/>
    <property type="match status" value="1"/>
</dbReference>
<dbReference type="InterPro" id="IPR038460">
    <property type="entry name" value="AcetylCoA_hyd_C_sf"/>
</dbReference>
<gene>
    <name evidence="6" type="ORF">DXD04_14260</name>
</gene>
<dbReference type="AlphaFoldDB" id="A0A3E4MS60"/>
<comment type="similarity">
    <text evidence="1">Belongs to the acetyl-CoA hydrolase/transferase family.</text>
</comment>
<dbReference type="RefSeq" id="WP_117673869.1">
    <property type="nucleotide sequence ID" value="NZ_CABOGR010000034.1"/>
</dbReference>
<dbReference type="NCBIfam" id="TIGR03458">
    <property type="entry name" value="YgfH_subfam"/>
    <property type="match status" value="1"/>
</dbReference>
<reference evidence="6 7" key="1">
    <citation type="submission" date="2018-08" db="EMBL/GenBank/DDBJ databases">
        <title>A genome reference for cultivated species of the human gut microbiota.</title>
        <authorList>
            <person name="Zou Y."/>
            <person name="Xue W."/>
            <person name="Luo G."/>
        </authorList>
    </citation>
    <scope>NUCLEOTIDE SEQUENCE [LARGE SCALE GENOMIC DNA]</scope>
    <source>
        <strain evidence="6 7">TF10-3AC</strain>
    </source>
</reference>
<dbReference type="EMBL" id="QSQT01000034">
    <property type="protein sequence ID" value="RGK52196.1"/>
    <property type="molecule type" value="Genomic_DNA"/>
</dbReference>
<dbReference type="Proteomes" id="UP000260862">
    <property type="component" value="Unassembled WGS sequence"/>
</dbReference>
<dbReference type="Pfam" id="PF02550">
    <property type="entry name" value="AcetylCoA_hydro"/>
    <property type="match status" value="1"/>
</dbReference>
<evidence type="ECO:0000256" key="3">
    <source>
        <dbReference type="PIRSR" id="PIRSR617821-2"/>
    </source>
</evidence>
<name>A0A3E4MS60_9BACT</name>
<feature type="domain" description="Acetyl-CoA hydrolase/transferase N-terminal" evidence="4">
    <location>
        <begin position="6"/>
        <end position="210"/>
    </location>
</feature>
<dbReference type="GO" id="GO:0003986">
    <property type="term" value="F:acetyl-CoA hydrolase activity"/>
    <property type="evidence" value="ECO:0007669"/>
    <property type="project" value="TreeGrafter"/>
</dbReference>
<evidence type="ECO:0000256" key="1">
    <source>
        <dbReference type="ARBA" id="ARBA00009632"/>
    </source>
</evidence>
<feature type="active site" description="5-glutamyl coenzyme A thioester intermediate" evidence="2">
    <location>
        <position position="284"/>
    </location>
</feature>
<evidence type="ECO:0000259" key="4">
    <source>
        <dbReference type="Pfam" id="PF02550"/>
    </source>
</evidence>
<evidence type="ECO:0000256" key="2">
    <source>
        <dbReference type="PIRSR" id="PIRSR617821-1"/>
    </source>
</evidence>
<feature type="binding site" evidence="3">
    <location>
        <position position="378"/>
    </location>
    <ligand>
        <name>CoA</name>
        <dbReference type="ChEBI" id="CHEBI:57287"/>
    </ligand>
</feature>
<protein>
    <submittedName>
        <fullName evidence="6">Succinate CoA transferase</fullName>
    </submittedName>
</protein>
<comment type="caution">
    <text evidence="6">The sequence shown here is derived from an EMBL/GenBank/DDBJ whole genome shotgun (WGS) entry which is preliminary data.</text>
</comment>
<organism evidence="6 7">
    <name type="scientific">Phocaeicola plebeius</name>
    <dbReference type="NCBI Taxonomy" id="310297"/>
    <lineage>
        <taxon>Bacteria</taxon>
        <taxon>Pseudomonadati</taxon>
        <taxon>Bacteroidota</taxon>
        <taxon>Bacteroidia</taxon>
        <taxon>Bacteroidales</taxon>
        <taxon>Bacteroidaceae</taxon>
        <taxon>Phocaeicola</taxon>
    </lineage>
</organism>
<feature type="binding site" evidence="3">
    <location>
        <position position="398"/>
    </location>
    <ligand>
        <name>CoA</name>
        <dbReference type="ChEBI" id="CHEBI:57287"/>
    </ligand>
</feature>
<dbReference type="InterPro" id="IPR046433">
    <property type="entry name" value="ActCoA_hydro"/>
</dbReference>
<dbReference type="Gene3D" id="3.40.1080.10">
    <property type="entry name" value="Glutaconate Coenzyme A-transferase"/>
    <property type="match status" value="1"/>
</dbReference>
<dbReference type="PANTHER" id="PTHR43609">
    <property type="entry name" value="ACETYL-COA HYDROLASE"/>
    <property type="match status" value="1"/>
</dbReference>
<evidence type="ECO:0000313" key="6">
    <source>
        <dbReference type="EMBL" id="RGK52196.1"/>
    </source>
</evidence>
<dbReference type="GO" id="GO:0008775">
    <property type="term" value="F:acetate CoA-transferase activity"/>
    <property type="evidence" value="ECO:0007669"/>
    <property type="project" value="InterPro"/>
</dbReference>
<dbReference type="InterPro" id="IPR003702">
    <property type="entry name" value="ActCoA_hydro_N"/>
</dbReference>
<feature type="domain" description="Acetyl-CoA hydrolase/transferase C-terminal" evidence="5">
    <location>
        <begin position="316"/>
        <end position="458"/>
    </location>
</feature>
<dbReference type="FunFam" id="3.40.1080.20:FF:000001">
    <property type="entry name" value="Acetyl-CoA hydrolase Ach1"/>
    <property type="match status" value="1"/>
</dbReference>
<keyword evidence="7" id="KW-1185">Reference proteome</keyword>
<evidence type="ECO:0000259" key="5">
    <source>
        <dbReference type="Pfam" id="PF13336"/>
    </source>
</evidence>
<feature type="binding site" evidence="3">
    <location>
        <position position="374"/>
    </location>
    <ligand>
        <name>CoA</name>
        <dbReference type="ChEBI" id="CHEBI:57287"/>
    </ligand>
</feature>
<proteinExistence type="inferred from homology"/>
<dbReference type="Pfam" id="PF13336">
    <property type="entry name" value="AcetylCoA_hyd_C"/>
    <property type="match status" value="1"/>
</dbReference>
<evidence type="ECO:0000313" key="7">
    <source>
        <dbReference type="Proteomes" id="UP000260862"/>
    </source>
</evidence>
<sequence>MTYAFITAAEAAATIHHGDTVGIGGFSSVGTPKAVPEALAAYAEAQHAQGKEFKVGLITGGATGCQVDSALVKAHAVSFRTPFQSNKDMRESINQHEVQYFDLHLSQIGQDVRYGFLGKIHVAIVEASDLTDDGEIILSTSVGISPTLLQVAERVIIELNEAHTGKLTGMHDIYIPANPPYRTEIPVYHVNDRAGHISVKIDPKKITGVVRTNARDHIAAFTPQNETTLQIGHNVAAFLLREWKNGAIPKEFLPLQSGVGNIANAVLGALGDDPNLPAFSMFTEVIQNSVIDLMMKDRIRFAAGSSLTLSEDRLDTMYEHIDTFRERILLRPQEITNHPEMIRRLGIIAVNTALEADIFGNVNSTHVSGSKIMNGIGGSGDFARNAYLSIFTTPSVAKDGLISSIVPQVSHVDSTEHDVRILVTEQGVADLRGKSPSQRARCIIENCAHPDYKQLLWDYLKLSEGKSCHTPMSLRNAFKMHIAYAETGDMRNTQFES</sequence>
<dbReference type="GO" id="GO:0006084">
    <property type="term" value="P:acetyl-CoA metabolic process"/>
    <property type="evidence" value="ECO:0007669"/>
    <property type="project" value="InterPro"/>
</dbReference>
<accession>A0A3E4MS60</accession>